<evidence type="ECO:0000313" key="9">
    <source>
        <dbReference type="Proteomes" id="UP000729701"/>
    </source>
</evidence>
<dbReference type="Gene3D" id="3.30.230.10">
    <property type="match status" value="1"/>
</dbReference>
<dbReference type="InterPro" id="IPR023035">
    <property type="entry name" value="Ribosomal_uS9_bac/plastid"/>
</dbReference>
<organism evidence="8 9">
    <name type="scientific">Cyanomargarita calcarea GSE-NOS-MK-12-04C</name>
    <dbReference type="NCBI Taxonomy" id="2839659"/>
    <lineage>
        <taxon>Bacteria</taxon>
        <taxon>Bacillati</taxon>
        <taxon>Cyanobacteriota</taxon>
        <taxon>Cyanophyceae</taxon>
        <taxon>Nostocales</taxon>
        <taxon>Cyanomargaritaceae</taxon>
        <taxon>Cyanomargarita</taxon>
    </lineage>
</organism>
<dbReference type="HAMAP" id="MF_00532_B">
    <property type="entry name" value="Ribosomal_uS9_B"/>
    <property type="match status" value="1"/>
</dbReference>
<dbReference type="NCBIfam" id="NF001099">
    <property type="entry name" value="PRK00132.1"/>
    <property type="match status" value="1"/>
</dbReference>
<dbReference type="InterPro" id="IPR014721">
    <property type="entry name" value="Ribsml_uS5_D2-typ_fold_subgr"/>
</dbReference>
<reference evidence="8" key="1">
    <citation type="submission" date="2021-05" db="EMBL/GenBank/DDBJ databases">
        <authorList>
            <person name="Pietrasiak N."/>
            <person name="Ward R."/>
            <person name="Stajich J.E."/>
            <person name="Kurbessoian T."/>
        </authorList>
    </citation>
    <scope>NUCLEOTIDE SEQUENCE</scope>
    <source>
        <strain evidence="8">GSE-NOS-MK-12-04C</strain>
    </source>
</reference>
<gene>
    <name evidence="5 8" type="primary">rpsI</name>
    <name evidence="5" type="synonym">rps9</name>
    <name evidence="8" type="ORF">KME60_25900</name>
</gene>
<dbReference type="AlphaFoldDB" id="A0A951QRK2"/>
<evidence type="ECO:0000256" key="1">
    <source>
        <dbReference type="ARBA" id="ARBA00005251"/>
    </source>
</evidence>
<dbReference type="Proteomes" id="UP000729701">
    <property type="component" value="Unassembled WGS sequence"/>
</dbReference>
<dbReference type="InterPro" id="IPR020568">
    <property type="entry name" value="Ribosomal_Su5_D2-typ_SF"/>
</dbReference>
<dbReference type="PANTHER" id="PTHR21569:SF1">
    <property type="entry name" value="SMALL RIBOSOMAL SUBUNIT PROTEIN US9M"/>
    <property type="match status" value="1"/>
</dbReference>
<dbReference type="PROSITE" id="PS00360">
    <property type="entry name" value="RIBOSOMAL_S9"/>
    <property type="match status" value="1"/>
</dbReference>
<proteinExistence type="inferred from homology"/>
<dbReference type="EMBL" id="JAHHGZ010000035">
    <property type="protein sequence ID" value="MBW4670761.1"/>
    <property type="molecule type" value="Genomic_DNA"/>
</dbReference>
<sequence length="138" mass="15237">MQATDKDSGRAVYWGTGRRKCSVARVRLVPGTGQLTVNKKPGEVYFQFNANYLGVIKAPLETLGMENDYDILVTAEGGGLTGQSDAIRLGVARALCELDPGNRPPLKVEGYLTRDPRAKERKKYGLHKARKAPQYSKR</sequence>
<dbReference type="InterPro" id="IPR020574">
    <property type="entry name" value="Ribosomal_uS9_CS"/>
</dbReference>
<keyword evidence="2 5" id="KW-0689">Ribosomal protein</keyword>
<dbReference type="InterPro" id="IPR000754">
    <property type="entry name" value="Ribosomal_uS9"/>
</dbReference>
<evidence type="ECO:0000256" key="5">
    <source>
        <dbReference type="HAMAP-Rule" id="MF_00532"/>
    </source>
</evidence>
<evidence type="ECO:0000256" key="7">
    <source>
        <dbReference type="SAM" id="MobiDB-lite"/>
    </source>
</evidence>
<dbReference type="Pfam" id="PF00380">
    <property type="entry name" value="Ribosomal_S9"/>
    <property type="match status" value="1"/>
</dbReference>
<reference evidence="8" key="2">
    <citation type="journal article" date="2022" name="Microbiol. Resour. Announc.">
        <title>Metagenome Sequencing to Explore Phylogenomics of Terrestrial Cyanobacteria.</title>
        <authorList>
            <person name="Ward R.D."/>
            <person name="Stajich J.E."/>
            <person name="Johansen J.R."/>
            <person name="Huntemann M."/>
            <person name="Clum A."/>
            <person name="Foster B."/>
            <person name="Foster B."/>
            <person name="Roux S."/>
            <person name="Palaniappan K."/>
            <person name="Varghese N."/>
            <person name="Mukherjee S."/>
            <person name="Reddy T.B.K."/>
            <person name="Daum C."/>
            <person name="Copeland A."/>
            <person name="Chen I.A."/>
            <person name="Ivanova N.N."/>
            <person name="Kyrpides N.C."/>
            <person name="Shapiro N."/>
            <person name="Eloe-Fadrosh E.A."/>
            <person name="Pietrasiak N."/>
        </authorList>
    </citation>
    <scope>NUCLEOTIDE SEQUENCE</scope>
    <source>
        <strain evidence="8">GSE-NOS-MK-12-04C</strain>
    </source>
</reference>
<name>A0A951QRK2_9CYAN</name>
<dbReference type="SUPFAM" id="SSF54211">
    <property type="entry name" value="Ribosomal protein S5 domain 2-like"/>
    <property type="match status" value="1"/>
</dbReference>
<protein>
    <recommendedName>
        <fullName evidence="4 5">Small ribosomal subunit protein uS9</fullName>
    </recommendedName>
</protein>
<feature type="region of interest" description="Disordered" evidence="7">
    <location>
        <begin position="106"/>
        <end position="138"/>
    </location>
</feature>
<feature type="compositionally biased region" description="Basic residues" evidence="7">
    <location>
        <begin position="119"/>
        <end position="138"/>
    </location>
</feature>
<evidence type="ECO:0000256" key="2">
    <source>
        <dbReference type="ARBA" id="ARBA00022980"/>
    </source>
</evidence>
<dbReference type="PANTHER" id="PTHR21569">
    <property type="entry name" value="RIBOSOMAL PROTEIN S9"/>
    <property type="match status" value="1"/>
</dbReference>
<dbReference type="GO" id="GO:0022627">
    <property type="term" value="C:cytosolic small ribosomal subunit"/>
    <property type="evidence" value="ECO:0007669"/>
    <property type="project" value="TreeGrafter"/>
</dbReference>
<comment type="similarity">
    <text evidence="1 5 6">Belongs to the universal ribosomal protein uS9 family.</text>
</comment>
<keyword evidence="3 5" id="KW-0687">Ribonucleoprotein</keyword>
<dbReference type="GO" id="GO:0006412">
    <property type="term" value="P:translation"/>
    <property type="evidence" value="ECO:0007669"/>
    <property type="project" value="UniProtKB-UniRule"/>
</dbReference>
<dbReference type="GO" id="GO:0003723">
    <property type="term" value="F:RNA binding"/>
    <property type="evidence" value="ECO:0007669"/>
    <property type="project" value="TreeGrafter"/>
</dbReference>
<accession>A0A951QRK2</accession>
<evidence type="ECO:0000256" key="4">
    <source>
        <dbReference type="ARBA" id="ARBA00035259"/>
    </source>
</evidence>
<dbReference type="GO" id="GO:0003735">
    <property type="term" value="F:structural constituent of ribosome"/>
    <property type="evidence" value="ECO:0007669"/>
    <property type="project" value="InterPro"/>
</dbReference>
<evidence type="ECO:0000256" key="6">
    <source>
        <dbReference type="RuleBase" id="RU003815"/>
    </source>
</evidence>
<dbReference type="FunFam" id="3.30.230.10:FF:000001">
    <property type="entry name" value="30S ribosomal protein S9"/>
    <property type="match status" value="1"/>
</dbReference>
<evidence type="ECO:0000313" key="8">
    <source>
        <dbReference type="EMBL" id="MBW4670761.1"/>
    </source>
</evidence>
<evidence type="ECO:0000256" key="3">
    <source>
        <dbReference type="ARBA" id="ARBA00023274"/>
    </source>
</evidence>
<comment type="caution">
    <text evidence="8">The sequence shown here is derived from an EMBL/GenBank/DDBJ whole genome shotgun (WGS) entry which is preliminary data.</text>
</comment>